<dbReference type="STRING" id="349521.HCH_06626"/>
<gene>
    <name evidence="1" type="ordered locus">HCH_06626</name>
</gene>
<name>Q2S7W4_HAHCH</name>
<dbReference type="HOGENOM" id="CLU_3403843_0_0_6"/>
<evidence type="ECO:0000313" key="2">
    <source>
        <dbReference type="Proteomes" id="UP000000238"/>
    </source>
</evidence>
<proteinExistence type="predicted"/>
<dbReference type="AlphaFoldDB" id="Q2S7W4"/>
<keyword evidence="2" id="KW-1185">Reference proteome</keyword>
<organism evidence="1 2">
    <name type="scientific">Hahella chejuensis (strain KCTC 2396)</name>
    <dbReference type="NCBI Taxonomy" id="349521"/>
    <lineage>
        <taxon>Bacteria</taxon>
        <taxon>Pseudomonadati</taxon>
        <taxon>Pseudomonadota</taxon>
        <taxon>Gammaproteobacteria</taxon>
        <taxon>Oceanospirillales</taxon>
        <taxon>Hahellaceae</taxon>
        <taxon>Hahella</taxon>
    </lineage>
</organism>
<dbReference type="Proteomes" id="UP000000238">
    <property type="component" value="Chromosome"/>
</dbReference>
<dbReference type="KEGG" id="hch:HCH_06626"/>
<protein>
    <submittedName>
        <fullName evidence="1">Uncharacterized protein</fullName>
    </submittedName>
</protein>
<accession>Q2S7W4</accession>
<evidence type="ECO:0000313" key="1">
    <source>
        <dbReference type="EMBL" id="ABC33260.1"/>
    </source>
</evidence>
<dbReference type="EMBL" id="CP000155">
    <property type="protein sequence ID" value="ABC33260.1"/>
    <property type="molecule type" value="Genomic_DNA"/>
</dbReference>
<sequence>MLWTLKELSPVRAYGYRRHSTHHAQAPGLA</sequence>
<reference evidence="1 2" key="1">
    <citation type="journal article" date="2005" name="Nucleic Acids Res.">
        <title>Genomic blueprint of Hahella chejuensis, a marine microbe producing an algicidal agent.</title>
        <authorList>
            <person name="Jeong H."/>
            <person name="Yim J.H."/>
            <person name="Lee C."/>
            <person name="Choi S.-H."/>
            <person name="Park Y.K."/>
            <person name="Yoon S.H."/>
            <person name="Hur C.-G."/>
            <person name="Kang H.-Y."/>
            <person name="Kim D."/>
            <person name="Lee H.H."/>
            <person name="Park K.H."/>
            <person name="Park S.-H."/>
            <person name="Park H.-S."/>
            <person name="Lee H.K."/>
            <person name="Oh T.K."/>
            <person name="Kim J.F."/>
        </authorList>
    </citation>
    <scope>NUCLEOTIDE SEQUENCE [LARGE SCALE GENOMIC DNA]</scope>
    <source>
        <strain evidence="1 2">KCTC 2396</strain>
    </source>
</reference>